<name>A0A3B0YH61_9ZZZZ</name>
<accession>A0A3B0YH61</accession>
<evidence type="ECO:0000256" key="1">
    <source>
        <dbReference type="SAM" id="MobiDB-lite"/>
    </source>
</evidence>
<feature type="transmembrane region" description="Helical" evidence="2">
    <location>
        <begin position="20"/>
        <end position="42"/>
    </location>
</feature>
<keyword evidence="4" id="KW-0131">Cell cycle</keyword>
<dbReference type="GO" id="GO:0042834">
    <property type="term" value="F:peptidoglycan binding"/>
    <property type="evidence" value="ECO:0007669"/>
    <property type="project" value="InterPro"/>
</dbReference>
<keyword evidence="4" id="KW-0132">Cell division</keyword>
<keyword evidence="2" id="KW-1133">Transmembrane helix</keyword>
<dbReference type="EMBL" id="UOFN01000045">
    <property type="protein sequence ID" value="VAW75007.1"/>
    <property type="molecule type" value="Genomic_DNA"/>
</dbReference>
<evidence type="ECO:0000313" key="4">
    <source>
        <dbReference type="EMBL" id="VAW75007.1"/>
    </source>
</evidence>
<organism evidence="4">
    <name type="scientific">hydrothermal vent metagenome</name>
    <dbReference type="NCBI Taxonomy" id="652676"/>
    <lineage>
        <taxon>unclassified sequences</taxon>
        <taxon>metagenomes</taxon>
        <taxon>ecological metagenomes</taxon>
    </lineage>
</organism>
<dbReference type="AlphaFoldDB" id="A0A3B0YH61"/>
<reference evidence="4" key="1">
    <citation type="submission" date="2018-06" db="EMBL/GenBank/DDBJ databases">
        <authorList>
            <person name="Zhirakovskaya E."/>
        </authorList>
    </citation>
    <scope>NUCLEOTIDE SEQUENCE</scope>
</reference>
<sequence length="192" mass="21576">MARTHRKPARRRRNNQAVPAWLWTFVGLLVGLAVAAVVYLVMESAGDSAPQETDSVQVKPAQGDTRKAKKKPVPPPPKPRFDFYNLLPEMEVMVPEQEIRGTPTREGVKRVEQPGTYLLQAGSFPSHERADRLRARLALLGLETRLQTVSVDGNKTWHRVRVGPYKNLAELNEARSLLKQNGIDAILIRLTK</sequence>
<dbReference type="SUPFAM" id="SSF110997">
    <property type="entry name" value="Sporulation related repeat"/>
    <property type="match status" value="1"/>
</dbReference>
<dbReference type="InterPro" id="IPR036680">
    <property type="entry name" value="SPOR-like_sf"/>
</dbReference>
<evidence type="ECO:0000256" key="2">
    <source>
        <dbReference type="SAM" id="Phobius"/>
    </source>
</evidence>
<dbReference type="GO" id="GO:0051301">
    <property type="term" value="P:cell division"/>
    <property type="evidence" value="ECO:0007669"/>
    <property type="project" value="UniProtKB-KW"/>
</dbReference>
<dbReference type="InterPro" id="IPR052521">
    <property type="entry name" value="Cell_div_SPOR-domain"/>
</dbReference>
<keyword evidence="2" id="KW-0472">Membrane</keyword>
<dbReference type="InterPro" id="IPR007730">
    <property type="entry name" value="SPOR-like_dom"/>
</dbReference>
<feature type="domain" description="SPOR" evidence="3">
    <location>
        <begin position="111"/>
        <end position="192"/>
    </location>
</feature>
<dbReference type="Pfam" id="PF05036">
    <property type="entry name" value="SPOR"/>
    <property type="match status" value="1"/>
</dbReference>
<proteinExistence type="predicted"/>
<gene>
    <name evidence="4" type="ORF">MNBD_GAMMA15-2258</name>
</gene>
<dbReference type="Gene3D" id="3.30.70.1070">
    <property type="entry name" value="Sporulation related repeat"/>
    <property type="match status" value="1"/>
</dbReference>
<dbReference type="PANTHER" id="PTHR38687">
    <property type="entry name" value="CELL DIVISION PROTEIN DEDD-RELATED"/>
    <property type="match status" value="1"/>
</dbReference>
<feature type="region of interest" description="Disordered" evidence="1">
    <location>
        <begin position="49"/>
        <end position="80"/>
    </location>
</feature>
<dbReference type="PROSITE" id="PS51724">
    <property type="entry name" value="SPOR"/>
    <property type="match status" value="1"/>
</dbReference>
<dbReference type="PANTHER" id="PTHR38687:SF2">
    <property type="entry name" value="CELL DIVISION PROTEIN FTSN"/>
    <property type="match status" value="1"/>
</dbReference>
<evidence type="ECO:0000259" key="3">
    <source>
        <dbReference type="PROSITE" id="PS51724"/>
    </source>
</evidence>
<protein>
    <submittedName>
        <fullName evidence="4">Cell division protein FtsN</fullName>
    </submittedName>
</protein>
<keyword evidence="2" id="KW-0812">Transmembrane</keyword>